<keyword evidence="1" id="KW-0472">Membrane</keyword>
<dbReference type="OrthoDB" id="6636329at2"/>
<feature type="transmembrane region" description="Helical" evidence="1">
    <location>
        <begin position="55"/>
        <end position="80"/>
    </location>
</feature>
<keyword evidence="1" id="KW-0812">Transmembrane</keyword>
<organism evidence="2 3">
    <name type="scientific">Budvicia aquatica</name>
    <dbReference type="NCBI Taxonomy" id="82979"/>
    <lineage>
        <taxon>Bacteria</taxon>
        <taxon>Pseudomonadati</taxon>
        <taxon>Pseudomonadota</taxon>
        <taxon>Gammaproteobacteria</taxon>
        <taxon>Enterobacterales</taxon>
        <taxon>Budviciaceae</taxon>
        <taxon>Budvicia</taxon>
    </lineage>
</organism>
<accession>A0A2C6DP23</accession>
<sequence length="160" mass="17819">MDVVKYSYKINRFFVLMVACFFGGLANFTINRIGTADSELAVGKIITLSSGQTKVLLIVVVLIFITLALMSLAVLLISFLPRQNVIFSADTVSYPVSALRNKTVTIRYSDISQLKRVNAQHNEALQVTTPQGQFLIQRSMLKNDKVFTEVCDLLKKRAGI</sequence>
<evidence type="ECO:0000256" key="1">
    <source>
        <dbReference type="SAM" id="Phobius"/>
    </source>
</evidence>
<keyword evidence="3" id="KW-1185">Reference proteome</keyword>
<gene>
    <name evidence="2" type="ORF">CRN84_14405</name>
</gene>
<comment type="caution">
    <text evidence="2">The sequence shown here is derived from an EMBL/GenBank/DDBJ whole genome shotgun (WGS) entry which is preliminary data.</text>
</comment>
<dbReference type="Proteomes" id="UP000224974">
    <property type="component" value="Unassembled WGS sequence"/>
</dbReference>
<protein>
    <submittedName>
        <fullName evidence="2">Uncharacterized protein</fullName>
    </submittedName>
</protein>
<evidence type="ECO:0000313" key="3">
    <source>
        <dbReference type="Proteomes" id="UP000224974"/>
    </source>
</evidence>
<evidence type="ECO:0000313" key="2">
    <source>
        <dbReference type="EMBL" id="PHI30443.1"/>
    </source>
</evidence>
<dbReference type="AlphaFoldDB" id="A0A2C6DP23"/>
<dbReference type="RefSeq" id="WP_029093690.1">
    <property type="nucleotide sequence ID" value="NZ_BRLG01000003.1"/>
</dbReference>
<feature type="transmembrane region" description="Helical" evidence="1">
    <location>
        <begin position="12"/>
        <end position="30"/>
    </location>
</feature>
<reference evidence="3" key="1">
    <citation type="submission" date="2017-09" db="EMBL/GenBank/DDBJ databases">
        <title>FDA dAtabase for Regulatory Grade micrObial Sequences (FDA-ARGOS): Supporting development and validation of Infectious Disease Dx tests.</title>
        <authorList>
            <person name="Minogue T."/>
            <person name="Wolcott M."/>
            <person name="Wasieloski L."/>
            <person name="Aguilar W."/>
            <person name="Moore D."/>
            <person name="Tallon L."/>
            <person name="Sadzewicz L."/>
            <person name="Ott S."/>
            <person name="Zhao X."/>
            <person name="Nagaraj S."/>
            <person name="Vavikolanu K."/>
            <person name="Aluvathingal J."/>
            <person name="Nadendla S."/>
            <person name="Sichtig H."/>
        </authorList>
    </citation>
    <scope>NUCLEOTIDE SEQUENCE [LARGE SCALE GENOMIC DNA]</scope>
    <source>
        <strain evidence="3">FDAARGOS_387</strain>
    </source>
</reference>
<proteinExistence type="predicted"/>
<keyword evidence="1" id="KW-1133">Transmembrane helix</keyword>
<dbReference type="EMBL" id="PDDX01000001">
    <property type="protein sequence ID" value="PHI30443.1"/>
    <property type="molecule type" value="Genomic_DNA"/>
</dbReference>
<name>A0A2C6DP23_9GAMM</name>